<feature type="transmembrane region" description="Helical" evidence="2">
    <location>
        <begin position="152"/>
        <end position="169"/>
    </location>
</feature>
<dbReference type="InterPro" id="IPR043725">
    <property type="entry name" value="DUF5667"/>
</dbReference>
<feature type="compositionally biased region" description="Basic residues" evidence="1">
    <location>
        <begin position="55"/>
        <end position="70"/>
    </location>
</feature>
<gene>
    <name evidence="4" type="ORF">FHX40_4143</name>
</gene>
<comment type="caution">
    <text evidence="4">The sequence shown here is derived from an EMBL/GenBank/DDBJ whole genome shotgun (WGS) entry which is preliminary data.</text>
</comment>
<keyword evidence="2" id="KW-1133">Transmembrane helix</keyword>
<dbReference type="AlphaFoldDB" id="A0A543J3I7"/>
<dbReference type="RefSeq" id="WP_142261120.1">
    <property type="nucleotide sequence ID" value="NZ_BMPV01000002.1"/>
</dbReference>
<evidence type="ECO:0000256" key="2">
    <source>
        <dbReference type="SAM" id="Phobius"/>
    </source>
</evidence>
<keyword evidence="5" id="KW-1185">Reference proteome</keyword>
<accession>A0A543J3I7</accession>
<keyword evidence="2" id="KW-0472">Membrane</keyword>
<organism evidence="4 5">
    <name type="scientific">Thermopolyspora flexuosa</name>
    <dbReference type="NCBI Taxonomy" id="103836"/>
    <lineage>
        <taxon>Bacteria</taxon>
        <taxon>Bacillati</taxon>
        <taxon>Actinomycetota</taxon>
        <taxon>Actinomycetes</taxon>
        <taxon>Streptosporangiales</taxon>
        <taxon>Streptosporangiaceae</taxon>
        <taxon>Thermopolyspora</taxon>
    </lineage>
</organism>
<protein>
    <recommendedName>
        <fullName evidence="3">DUF5667 domain-containing protein</fullName>
    </recommendedName>
</protein>
<dbReference type="Proteomes" id="UP000319213">
    <property type="component" value="Unassembled WGS sequence"/>
</dbReference>
<evidence type="ECO:0000313" key="5">
    <source>
        <dbReference type="Proteomes" id="UP000319213"/>
    </source>
</evidence>
<evidence type="ECO:0000313" key="4">
    <source>
        <dbReference type="EMBL" id="TQM77380.1"/>
    </source>
</evidence>
<dbReference type="OrthoDB" id="3402808at2"/>
<dbReference type="EMBL" id="VFPQ01000001">
    <property type="protein sequence ID" value="TQM77380.1"/>
    <property type="molecule type" value="Genomic_DNA"/>
</dbReference>
<feature type="domain" description="DUF5667" evidence="3">
    <location>
        <begin position="172"/>
        <end position="270"/>
    </location>
</feature>
<feature type="region of interest" description="Disordered" evidence="1">
    <location>
        <begin position="1"/>
        <end position="77"/>
    </location>
</feature>
<reference evidence="4 5" key="1">
    <citation type="submission" date="2019-06" db="EMBL/GenBank/DDBJ databases">
        <title>Sequencing the genomes of 1000 actinobacteria strains.</title>
        <authorList>
            <person name="Klenk H.-P."/>
        </authorList>
    </citation>
    <scope>NUCLEOTIDE SEQUENCE [LARGE SCALE GENOMIC DNA]</scope>
    <source>
        <strain evidence="4 5">DSM 43186</strain>
    </source>
</reference>
<sequence>MDDRRSRRCASGGCAGARHARRTGRHDDPAEPRHGAPHEPPRERARDAAHDRGHDRLHRPRRTAARRRSARERMPEEAEEVIARLAELRDALGGPRPEFRARLRETLLSAHEELRRSAPEGSGGPAADRAAAALAVPPPAFRPSLRVRLRSAALALALLAALLGMSWGVQHAVPGDTLYPIKRATESALIRLSVDETARAERELDTAHNRATEVAVLAADPARKKLLEKTIDDMASTTRSAIRTLTRAKGGARDHGKLRRFAAEQRNVVEPLIPALNGSSKEKASAYLHLIEGFEDP</sequence>
<evidence type="ECO:0000256" key="1">
    <source>
        <dbReference type="SAM" id="MobiDB-lite"/>
    </source>
</evidence>
<name>A0A543J3I7_9ACTN</name>
<dbReference type="Pfam" id="PF18915">
    <property type="entry name" value="DUF5667"/>
    <property type="match status" value="1"/>
</dbReference>
<feature type="compositionally biased region" description="Basic and acidic residues" evidence="1">
    <location>
        <begin position="25"/>
        <end position="54"/>
    </location>
</feature>
<proteinExistence type="predicted"/>
<evidence type="ECO:0000259" key="3">
    <source>
        <dbReference type="Pfam" id="PF18915"/>
    </source>
</evidence>
<keyword evidence="2" id="KW-0812">Transmembrane</keyword>